<proteinExistence type="predicted"/>
<keyword evidence="3" id="KW-1185">Reference proteome</keyword>
<gene>
    <name evidence="2" type="ORF">UY3_18400</name>
</gene>
<accession>M7ANY7</accession>
<dbReference type="AlphaFoldDB" id="M7ANY7"/>
<dbReference type="Proteomes" id="UP000031443">
    <property type="component" value="Unassembled WGS sequence"/>
</dbReference>
<feature type="region of interest" description="Disordered" evidence="1">
    <location>
        <begin position="29"/>
        <end position="50"/>
    </location>
</feature>
<dbReference type="EMBL" id="KB600878">
    <property type="protein sequence ID" value="EMP24475.1"/>
    <property type="molecule type" value="Genomic_DNA"/>
</dbReference>
<feature type="compositionally biased region" description="Low complexity" evidence="1">
    <location>
        <begin position="37"/>
        <end position="50"/>
    </location>
</feature>
<reference evidence="3" key="1">
    <citation type="journal article" date="2013" name="Nat. Genet.">
        <title>The draft genomes of soft-shell turtle and green sea turtle yield insights into the development and evolution of the turtle-specific body plan.</title>
        <authorList>
            <person name="Wang Z."/>
            <person name="Pascual-Anaya J."/>
            <person name="Zadissa A."/>
            <person name="Li W."/>
            <person name="Niimura Y."/>
            <person name="Huang Z."/>
            <person name="Li C."/>
            <person name="White S."/>
            <person name="Xiong Z."/>
            <person name="Fang D."/>
            <person name="Wang B."/>
            <person name="Ming Y."/>
            <person name="Chen Y."/>
            <person name="Zheng Y."/>
            <person name="Kuraku S."/>
            <person name="Pignatelli M."/>
            <person name="Herrero J."/>
            <person name="Beal K."/>
            <person name="Nozawa M."/>
            <person name="Li Q."/>
            <person name="Wang J."/>
            <person name="Zhang H."/>
            <person name="Yu L."/>
            <person name="Shigenobu S."/>
            <person name="Wang J."/>
            <person name="Liu J."/>
            <person name="Flicek P."/>
            <person name="Searle S."/>
            <person name="Wang J."/>
            <person name="Kuratani S."/>
            <person name="Yin Y."/>
            <person name="Aken B."/>
            <person name="Zhang G."/>
            <person name="Irie N."/>
        </authorList>
    </citation>
    <scope>NUCLEOTIDE SEQUENCE [LARGE SCALE GENOMIC DNA]</scope>
</reference>
<organism evidence="2 3">
    <name type="scientific">Chelonia mydas</name>
    <name type="common">Green sea-turtle</name>
    <name type="synonym">Chelonia agassizi</name>
    <dbReference type="NCBI Taxonomy" id="8469"/>
    <lineage>
        <taxon>Eukaryota</taxon>
        <taxon>Metazoa</taxon>
        <taxon>Chordata</taxon>
        <taxon>Craniata</taxon>
        <taxon>Vertebrata</taxon>
        <taxon>Euteleostomi</taxon>
        <taxon>Archelosauria</taxon>
        <taxon>Testudinata</taxon>
        <taxon>Testudines</taxon>
        <taxon>Cryptodira</taxon>
        <taxon>Durocryptodira</taxon>
        <taxon>Americhelydia</taxon>
        <taxon>Chelonioidea</taxon>
        <taxon>Cheloniidae</taxon>
        <taxon>Chelonia</taxon>
    </lineage>
</organism>
<evidence type="ECO:0000313" key="2">
    <source>
        <dbReference type="EMBL" id="EMP24475.1"/>
    </source>
</evidence>
<evidence type="ECO:0000256" key="1">
    <source>
        <dbReference type="SAM" id="MobiDB-lite"/>
    </source>
</evidence>
<evidence type="ECO:0000313" key="3">
    <source>
        <dbReference type="Proteomes" id="UP000031443"/>
    </source>
</evidence>
<sequence length="107" mass="11278">MMRQSAELFSNQSFHDAYLPPMGGFKPLSPLVGKGTQGPPSTPGSHPGTLRDCGIGKCIKPGKGGFGSSYGSVLYGVNVDLRGGRKNNTTAEVLKNVECSQKTENCM</sequence>
<protein>
    <submittedName>
        <fullName evidence="2">Uncharacterized protein</fullName>
    </submittedName>
</protein>
<name>M7ANY7_CHEMY</name>